<sequence>MSAFKAPQAPPIFKHDPESLIHDTKALIEKSRSTLDRLARDITPETATFENVIAPLAADENDMGLSSHILGFYQYVSSDPKIREASSEADKLLSEYSIEAGMREDIFKLVNSVAKSPPSNLTPEGRRLVEKLNTDYIRMGLELEGPKRDRFKEIKKELSVLSIDFSKTLNEENGGNWFIEQQLEGVPTDVINILKTDEKDGVKKYFLTYKYPDLFPTLKFDINADVREQVFIGNENKCPDNLPRFDKTIRLRHEKAQLLGYENHAQYVLKEKMAKSPEKVNSFLGDLRSKLTEGGRAEVQKLKLLKKMDVEARGLSFDDKYYLWDHRFYDRLVREQEFNIDENKIAEYFPLQKCVDGMLTIFERLFGLKFVQVAEDGAQVGSGERGWHEDCKVYLVHDEESLGGEFVGYLYLDLHPREGKYGHAANFNLIPGFLREPGNSTSRNYPSTALVCNFSKPTPSKPSLLKHDEVVTLFHELGHGIHDLVSRTIYSRFHGTNTVGDFVEAPSQMLENWCWEPEQLKELSSHYETGEPLPDGLITALIKSKHVNDGLFNLRQLHFGIFDMRVHELNLPQDENIDSSATYNNLRSEIAGLDGPADPKFGQGQTTFGHLMGGYDAGYYGYLWSLVFASDMYFTGFKKDPMDPKNGRRYRHEVLEKGGSRDEMESLKAFLGREPNSEAFFKELGIKK</sequence>
<dbReference type="GO" id="GO:0006518">
    <property type="term" value="P:peptide metabolic process"/>
    <property type="evidence" value="ECO:0007669"/>
    <property type="project" value="TreeGrafter"/>
</dbReference>
<dbReference type="SUPFAM" id="SSF55486">
    <property type="entry name" value="Metalloproteases ('zincins'), catalytic domain"/>
    <property type="match status" value="1"/>
</dbReference>
<evidence type="ECO:0000256" key="6">
    <source>
        <dbReference type="ARBA" id="ARBA00022801"/>
    </source>
</evidence>
<evidence type="ECO:0000256" key="5">
    <source>
        <dbReference type="ARBA" id="ARBA00022723"/>
    </source>
</evidence>
<reference evidence="11 12" key="1">
    <citation type="submission" date="2020-01" db="EMBL/GenBank/DDBJ databases">
        <authorList>
            <person name="Palmer J.M."/>
        </authorList>
    </citation>
    <scope>NUCLEOTIDE SEQUENCE [LARGE SCALE GENOMIC DNA]</scope>
    <source>
        <strain evidence="11 12">TWF970</strain>
    </source>
</reference>
<dbReference type="PANTHER" id="PTHR11804:SF84">
    <property type="entry name" value="SACCHAROLYSIN"/>
    <property type="match status" value="1"/>
</dbReference>
<keyword evidence="5 9" id="KW-0479">Metal-binding</keyword>
<gene>
    <name evidence="11" type="ORF">TWF970_010878</name>
</gene>
<proteinExistence type="inferred from homology"/>
<name>A0A7C8V8P4_ORBOL</name>
<comment type="subcellular location">
    <subcellularLocation>
        <location evidence="1">Cytoplasm</location>
    </subcellularLocation>
</comment>
<keyword evidence="8 9" id="KW-0482">Metalloprotease</keyword>
<evidence type="ECO:0000256" key="9">
    <source>
        <dbReference type="RuleBase" id="RU003435"/>
    </source>
</evidence>
<evidence type="ECO:0000313" key="11">
    <source>
        <dbReference type="EMBL" id="KAF3269759.1"/>
    </source>
</evidence>
<evidence type="ECO:0000256" key="1">
    <source>
        <dbReference type="ARBA" id="ARBA00004496"/>
    </source>
</evidence>
<protein>
    <recommendedName>
        <fullName evidence="10">Peptidase M3A/M3B catalytic domain-containing protein</fullName>
    </recommendedName>
</protein>
<evidence type="ECO:0000256" key="4">
    <source>
        <dbReference type="ARBA" id="ARBA00022670"/>
    </source>
</evidence>
<evidence type="ECO:0000256" key="3">
    <source>
        <dbReference type="ARBA" id="ARBA00022490"/>
    </source>
</evidence>
<evidence type="ECO:0000256" key="2">
    <source>
        <dbReference type="ARBA" id="ARBA00006040"/>
    </source>
</evidence>
<dbReference type="GO" id="GO:0046872">
    <property type="term" value="F:metal ion binding"/>
    <property type="evidence" value="ECO:0007669"/>
    <property type="project" value="UniProtKB-UniRule"/>
</dbReference>
<evidence type="ECO:0000256" key="8">
    <source>
        <dbReference type="ARBA" id="ARBA00023049"/>
    </source>
</evidence>
<dbReference type="Gene3D" id="3.40.390.10">
    <property type="entry name" value="Collagenase (Catalytic Domain)"/>
    <property type="match status" value="1"/>
</dbReference>
<dbReference type="InterPro" id="IPR024077">
    <property type="entry name" value="Neurolysin/TOP_dom2"/>
</dbReference>
<dbReference type="GO" id="GO:0004222">
    <property type="term" value="F:metalloendopeptidase activity"/>
    <property type="evidence" value="ECO:0007669"/>
    <property type="project" value="InterPro"/>
</dbReference>
<dbReference type="Pfam" id="PF01432">
    <property type="entry name" value="Peptidase_M3"/>
    <property type="match status" value="1"/>
</dbReference>
<dbReference type="OrthoDB" id="534666at2759"/>
<dbReference type="EMBL" id="JAABOJ010000077">
    <property type="protein sequence ID" value="KAF3269759.1"/>
    <property type="molecule type" value="Genomic_DNA"/>
</dbReference>
<evidence type="ECO:0000259" key="10">
    <source>
        <dbReference type="Pfam" id="PF01432"/>
    </source>
</evidence>
<evidence type="ECO:0000313" key="12">
    <source>
        <dbReference type="Proteomes" id="UP000474640"/>
    </source>
</evidence>
<keyword evidence="4 9" id="KW-0645">Protease</keyword>
<dbReference type="InterPro" id="IPR045090">
    <property type="entry name" value="Pept_M3A_M3B"/>
</dbReference>
<feature type="domain" description="Peptidase M3A/M3B catalytic" evidence="10">
    <location>
        <begin position="223"/>
        <end position="685"/>
    </location>
</feature>
<dbReference type="InterPro" id="IPR001567">
    <property type="entry name" value="Pept_M3A_M3B_dom"/>
</dbReference>
<dbReference type="InterPro" id="IPR024080">
    <property type="entry name" value="Neurolysin/TOP_N"/>
</dbReference>
<dbReference type="FunFam" id="3.40.390.10:FF:000006">
    <property type="entry name" value="Thimet oligopeptidase 1"/>
    <property type="match status" value="1"/>
</dbReference>
<dbReference type="CDD" id="cd06455">
    <property type="entry name" value="M3A_TOP"/>
    <property type="match status" value="1"/>
</dbReference>
<evidence type="ECO:0000256" key="7">
    <source>
        <dbReference type="ARBA" id="ARBA00022833"/>
    </source>
</evidence>
<dbReference type="GO" id="GO:0006508">
    <property type="term" value="P:proteolysis"/>
    <property type="evidence" value="ECO:0007669"/>
    <property type="project" value="UniProtKB-KW"/>
</dbReference>
<dbReference type="GO" id="GO:0005758">
    <property type="term" value="C:mitochondrial intermembrane space"/>
    <property type="evidence" value="ECO:0007669"/>
    <property type="project" value="TreeGrafter"/>
</dbReference>
<dbReference type="Gene3D" id="1.20.1050.40">
    <property type="entry name" value="Endopeptidase. Chain P, domain 1"/>
    <property type="match status" value="1"/>
</dbReference>
<comment type="similarity">
    <text evidence="2 9">Belongs to the peptidase M3 family.</text>
</comment>
<dbReference type="Gene3D" id="1.10.1370.10">
    <property type="entry name" value="Neurolysin, domain 3"/>
    <property type="match status" value="1"/>
</dbReference>
<dbReference type="PANTHER" id="PTHR11804">
    <property type="entry name" value="PROTEASE M3 THIMET OLIGOPEPTIDASE-RELATED"/>
    <property type="match status" value="1"/>
</dbReference>
<comment type="caution">
    <text evidence="11">The sequence shown here is derived from an EMBL/GenBank/DDBJ whole genome shotgun (WGS) entry which is preliminary data.</text>
</comment>
<dbReference type="Proteomes" id="UP000474640">
    <property type="component" value="Unassembled WGS sequence"/>
</dbReference>
<organism evidence="11 12">
    <name type="scientific">Orbilia oligospora</name>
    <name type="common">Nematode-trapping fungus</name>
    <name type="synonym">Arthrobotrys oligospora</name>
    <dbReference type="NCBI Taxonomy" id="2813651"/>
    <lineage>
        <taxon>Eukaryota</taxon>
        <taxon>Fungi</taxon>
        <taxon>Dikarya</taxon>
        <taxon>Ascomycota</taxon>
        <taxon>Pezizomycotina</taxon>
        <taxon>Orbiliomycetes</taxon>
        <taxon>Orbiliales</taxon>
        <taxon>Orbiliaceae</taxon>
        <taxon>Orbilia</taxon>
    </lineage>
</organism>
<dbReference type="AlphaFoldDB" id="A0A7C8V8P4"/>
<keyword evidence="3" id="KW-0963">Cytoplasm</keyword>
<comment type="cofactor">
    <cofactor evidence="9">
        <name>Zn(2+)</name>
        <dbReference type="ChEBI" id="CHEBI:29105"/>
    </cofactor>
    <text evidence="9">Binds 1 zinc ion.</text>
</comment>
<dbReference type="FunFam" id="1.20.1050.40:FF:000001">
    <property type="entry name" value="Thimet oligopeptidase 1"/>
    <property type="match status" value="1"/>
</dbReference>
<keyword evidence="7 9" id="KW-0862">Zinc</keyword>
<keyword evidence="6 9" id="KW-0378">Hydrolase</keyword>
<accession>A0A7C8V8P4</accession>
<dbReference type="InterPro" id="IPR024079">
    <property type="entry name" value="MetalloPept_cat_dom_sf"/>
</dbReference>